<dbReference type="InterPro" id="IPR004875">
    <property type="entry name" value="DDE_SF_endonuclease_dom"/>
</dbReference>
<evidence type="ECO:0000313" key="3">
    <source>
        <dbReference type="EMBL" id="KAF2881382.1"/>
    </source>
</evidence>
<name>A0A8K0FYF1_IGNLU</name>
<evidence type="ECO:0000313" key="4">
    <source>
        <dbReference type="EMBL" id="KAF2891220.1"/>
    </source>
</evidence>
<dbReference type="Pfam" id="PF03184">
    <property type="entry name" value="DDE_1"/>
    <property type="match status" value="2"/>
</dbReference>
<feature type="region of interest" description="Disordered" evidence="1">
    <location>
        <begin position="1"/>
        <end position="22"/>
    </location>
</feature>
<dbReference type="Proteomes" id="UP000801492">
    <property type="component" value="Unassembled WGS sequence"/>
</dbReference>
<feature type="non-terminal residue" evidence="3">
    <location>
        <position position="211"/>
    </location>
</feature>
<dbReference type="GO" id="GO:0003676">
    <property type="term" value="F:nucleic acid binding"/>
    <property type="evidence" value="ECO:0007669"/>
    <property type="project" value="InterPro"/>
</dbReference>
<dbReference type="AlphaFoldDB" id="A0A8K0FYF1"/>
<keyword evidence="5" id="KW-1185">Reference proteome</keyword>
<feature type="domain" description="DDE-1" evidence="2">
    <location>
        <begin position="22"/>
        <end position="73"/>
    </location>
</feature>
<evidence type="ECO:0000256" key="1">
    <source>
        <dbReference type="SAM" id="MobiDB-lite"/>
    </source>
</evidence>
<sequence>RIEVIGKRGKPLSRVSGGSGRESTSFLACISADGTPLSPFIIFKRGAVQTRWISTKAYPGTVYMASSNGWMEEPVKALLLYDGHNSHISLRIIECAIENKISLVKLPTHLTNRLHPLDKGIFGPVKTSWKKKLIAHGKKHMGHGVRQLKKNEFTELLREVWRESNTENNIKNSFLTTRVFPINSGKFPEEEFSPIELKRYKENKQTIIENN</sequence>
<protein>
    <recommendedName>
        <fullName evidence="2">DDE-1 domain-containing protein</fullName>
    </recommendedName>
</protein>
<gene>
    <name evidence="4" type="ORF">ILUMI_14953</name>
    <name evidence="3" type="ORF">ILUMI_24796</name>
</gene>
<proteinExistence type="predicted"/>
<dbReference type="EMBL" id="VTPC01036517">
    <property type="protein sequence ID" value="KAF2891220.1"/>
    <property type="molecule type" value="Genomic_DNA"/>
</dbReference>
<evidence type="ECO:0000313" key="5">
    <source>
        <dbReference type="Proteomes" id="UP000801492"/>
    </source>
</evidence>
<dbReference type="EMBL" id="VTPC01090747">
    <property type="protein sequence ID" value="KAF2881382.1"/>
    <property type="molecule type" value="Genomic_DNA"/>
</dbReference>
<organism evidence="3 5">
    <name type="scientific">Ignelater luminosus</name>
    <name type="common">Cucubano</name>
    <name type="synonym">Pyrophorus luminosus</name>
    <dbReference type="NCBI Taxonomy" id="2038154"/>
    <lineage>
        <taxon>Eukaryota</taxon>
        <taxon>Metazoa</taxon>
        <taxon>Ecdysozoa</taxon>
        <taxon>Arthropoda</taxon>
        <taxon>Hexapoda</taxon>
        <taxon>Insecta</taxon>
        <taxon>Pterygota</taxon>
        <taxon>Neoptera</taxon>
        <taxon>Endopterygota</taxon>
        <taxon>Coleoptera</taxon>
        <taxon>Polyphaga</taxon>
        <taxon>Elateriformia</taxon>
        <taxon>Elateroidea</taxon>
        <taxon>Elateridae</taxon>
        <taxon>Agrypninae</taxon>
        <taxon>Pyrophorini</taxon>
        <taxon>Ignelater</taxon>
    </lineage>
</organism>
<accession>A0A8K0FYF1</accession>
<feature type="domain" description="DDE-1" evidence="2">
    <location>
        <begin position="75"/>
        <end position="174"/>
    </location>
</feature>
<evidence type="ECO:0000259" key="2">
    <source>
        <dbReference type="Pfam" id="PF03184"/>
    </source>
</evidence>
<dbReference type="OrthoDB" id="6762378at2759"/>
<reference evidence="3" key="1">
    <citation type="submission" date="2019-08" db="EMBL/GenBank/DDBJ databases">
        <title>The genome of the North American firefly Photinus pyralis.</title>
        <authorList>
            <consortium name="Photinus pyralis genome working group"/>
            <person name="Fallon T.R."/>
            <person name="Sander Lower S.E."/>
            <person name="Weng J.-K."/>
        </authorList>
    </citation>
    <scope>NUCLEOTIDE SEQUENCE</scope>
    <source>
        <strain evidence="3">TRF0915ILg1</strain>
        <tissue evidence="3">Whole body</tissue>
    </source>
</reference>
<comment type="caution">
    <text evidence="3">The sequence shown here is derived from an EMBL/GenBank/DDBJ whole genome shotgun (WGS) entry which is preliminary data.</text>
</comment>